<sequence length="84" mass="9483">MELYELLEIRTNVPGMRFVVIMDPADQWLVYDEVVGVPTERDGEVLVALSREAAERLASEANFSCAVGMLVRQMEPAGSYDFER</sequence>
<keyword evidence="2" id="KW-1185">Reference proteome</keyword>
<dbReference type="RefSeq" id="WP_181061655.1">
    <property type="nucleotide sequence ID" value="NZ_JACDTY010000027.1"/>
</dbReference>
<accession>A0A838BFR1</accession>
<proteinExistence type="predicted"/>
<name>A0A838BFR1_9HYPH</name>
<reference evidence="1 2" key="1">
    <citation type="submission" date="2020-07" db="EMBL/GenBank/DDBJ databases">
        <title>Definition of the novel symbiovar canariense within Mesorhizobium novociceri, a new species of genus Mesorhizobium nodulating Cicer canariense in the Caldera de Taburiente National Park (La Palma, Canary Islands).</title>
        <authorList>
            <person name="Leon-Barrios M."/>
            <person name="Perez-Yepez J."/>
            <person name="Flores-Felix J.D."/>
            <person name="Ramirez-Baena M.H."/>
            <person name="Pulido-Suarez L."/>
            <person name="Igual J.M."/>
            <person name="Velazquez E."/>
            <person name="Peix A."/>
        </authorList>
    </citation>
    <scope>NUCLEOTIDE SEQUENCE [LARGE SCALE GENOMIC DNA]</scope>
    <source>
        <strain evidence="1 2">CCANP35</strain>
    </source>
</reference>
<protein>
    <submittedName>
        <fullName evidence="1">Uncharacterized protein</fullName>
    </submittedName>
</protein>
<organism evidence="1 2">
    <name type="scientific">Mesorhizobium neociceri</name>
    <dbReference type="NCBI Taxonomy" id="1307853"/>
    <lineage>
        <taxon>Bacteria</taxon>
        <taxon>Pseudomonadati</taxon>
        <taxon>Pseudomonadota</taxon>
        <taxon>Alphaproteobacteria</taxon>
        <taxon>Hyphomicrobiales</taxon>
        <taxon>Phyllobacteriaceae</taxon>
        <taxon>Mesorhizobium</taxon>
    </lineage>
</organism>
<dbReference type="EMBL" id="JACDTY010000027">
    <property type="protein sequence ID" value="MBA1144721.1"/>
    <property type="molecule type" value="Genomic_DNA"/>
</dbReference>
<gene>
    <name evidence="1" type="ORF">H0241_31445</name>
</gene>
<evidence type="ECO:0000313" key="2">
    <source>
        <dbReference type="Proteomes" id="UP000558284"/>
    </source>
</evidence>
<evidence type="ECO:0000313" key="1">
    <source>
        <dbReference type="EMBL" id="MBA1144721.1"/>
    </source>
</evidence>
<dbReference type="AlphaFoldDB" id="A0A838BFR1"/>
<dbReference type="Proteomes" id="UP000558284">
    <property type="component" value="Unassembled WGS sequence"/>
</dbReference>
<comment type="caution">
    <text evidence="1">The sequence shown here is derived from an EMBL/GenBank/DDBJ whole genome shotgun (WGS) entry which is preliminary data.</text>
</comment>